<reference evidence="3 4" key="1">
    <citation type="submission" date="2012-09" db="EMBL/GenBank/DDBJ databases">
        <title>Genome Sequence of alkane-degrading Bacterium Alcanivorax venustensis ISO4.</title>
        <authorList>
            <person name="Lai Q."/>
            <person name="Shao Z."/>
        </authorList>
    </citation>
    <scope>NUCLEOTIDE SEQUENCE [LARGE SCALE GENOMIC DNA]</scope>
    <source>
        <strain evidence="3 4">ISO4</strain>
    </source>
</reference>
<dbReference type="RefSeq" id="WP_194855761.1">
    <property type="nucleotide sequence ID" value="NZ_ARXR01000009.1"/>
</dbReference>
<dbReference type="EMBL" id="ARXR01000009">
    <property type="protein sequence ID" value="MBF5052899.1"/>
    <property type="molecule type" value="Genomic_DNA"/>
</dbReference>
<comment type="caution">
    <text evidence="3">The sequence shown here is derived from an EMBL/GenBank/DDBJ whole genome shotgun (WGS) entry which is preliminary data.</text>
</comment>
<evidence type="ECO:0000313" key="3">
    <source>
        <dbReference type="EMBL" id="MBF5052899.1"/>
    </source>
</evidence>
<feature type="chain" id="PRO_5045047424" description="Lipoprotein" evidence="2">
    <location>
        <begin position="20"/>
        <end position="664"/>
    </location>
</feature>
<keyword evidence="4" id="KW-1185">Reference proteome</keyword>
<evidence type="ECO:0008006" key="5">
    <source>
        <dbReference type="Google" id="ProtNLM"/>
    </source>
</evidence>
<evidence type="ECO:0000256" key="1">
    <source>
        <dbReference type="SAM" id="MobiDB-lite"/>
    </source>
</evidence>
<name>A0ABS0AG77_9GAMM</name>
<gene>
    <name evidence="3" type="ORF">ISO4_01501</name>
</gene>
<sequence length="664" mass="69622">MKKAALFLIACVASATILAGCGGGSSSSSDDTGGGATSRTISGTATAPAGAVAFHEAPSVFELALNALIPSAHAAITGLDPVGGATVELLRVDNAGNPVGEVLAETVTSITGDYRLTLPEGVNLAGDLIVRITGTGTEMRAQVVDQAVNINPVSEFVLRKFIEEGTDLDQLVVTDVVTLSGKVDTFDLTAGNDLSDMLAKLDQEVGEFVEQQVAVIKEQPGDVDSVTGDYRSAAFSLGLHDSDNNNFGTFANDMWRSQFNFANGGDTVAITLEGEESAYSNFSGMSVATGSIYYETDIDTESENLSGTLTDSGILSIEGAFEEEINGDNAFRYPSVIYNLQQVKNKGLFFLLSQEAAVRYGTTDTNGDEEPDALDPNDRRGDEVFRALEVFARSPSGMSDSDLSGAFGRVFLETYAQTGVIELQTEVNVVTFNGDGTFDYGDATGHRVGLESNGSTYQALNEIGTNGEPIDVGADGDIISAGTDDGQPVPADGFVNDTFDFIAFAETENNENVWAQFNKTLMVKLPESAPDVAGKKYRLMLLSAALEGVGNGTSDIEMINSQFNSYVTLSSNTAGTLAGDFTEVHKTGLGGDLSVDSDTASAALNVTVAANGATTLTLADQDGSNIMEGFFNQDASLGVFTTRWVPQGGDPNELGLVVLIDVTE</sequence>
<feature type="region of interest" description="Disordered" evidence="1">
    <location>
        <begin position="21"/>
        <end position="41"/>
    </location>
</feature>
<dbReference type="Proteomes" id="UP000644441">
    <property type="component" value="Unassembled WGS sequence"/>
</dbReference>
<evidence type="ECO:0000313" key="4">
    <source>
        <dbReference type="Proteomes" id="UP000644441"/>
    </source>
</evidence>
<feature type="signal peptide" evidence="2">
    <location>
        <begin position="1"/>
        <end position="19"/>
    </location>
</feature>
<protein>
    <recommendedName>
        <fullName evidence="5">Lipoprotein</fullName>
    </recommendedName>
</protein>
<dbReference type="PROSITE" id="PS51257">
    <property type="entry name" value="PROKAR_LIPOPROTEIN"/>
    <property type="match status" value="1"/>
</dbReference>
<proteinExistence type="predicted"/>
<evidence type="ECO:0000256" key="2">
    <source>
        <dbReference type="SAM" id="SignalP"/>
    </source>
</evidence>
<keyword evidence="2" id="KW-0732">Signal</keyword>
<organism evidence="3 4">
    <name type="scientific">Alloalcanivorax venustensis ISO4</name>
    <dbReference type="NCBI Taxonomy" id="1177184"/>
    <lineage>
        <taxon>Bacteria</taxon>
        <taxon>Pseudomonadati</taxon>
        <taxon>Pseudomonadota</taxon>
        <taxon>Gammaproteobacteria</taxon>
        <taxon>Oceanospirillales</taxon>
        <taxon>Alcanivoracaceae</taxon>
        <taxon>Alloalcanivorax</taxon>
    </lineage>
</organism>
<accession>A0ABS0AG77</accession>